<proteinExistence type="predicted"/>
<keyword evidence="5" id="KW-1185">Reference proteome</keyword>
<evidence type="ECO:0000313" key="4">
    <source>
        <dbReference type="EMBL" id="KAF4670092.1"/>
    </source>
</evidence>
<dbReference type="InterPro" id="IPR039182">
    <property type="entry name" value="Pop1"/>
</dbReference>
<accession>A0A7J6MES6</accession>
<dbReference type="Pfam" id="PF06978">
    <property type="entry name" value="POP1_N"/>
    <property type="match status" value="1"/>
</dbReference>
<dbReference type="GO" id="GO:0005655">
    <property type="term" value="C:nucleolar ribonuclease P complex"/>
    <property type="evidence" value="ECO:0007669"/>
    <property type="project" value="InterPro"/>
</dbReference>
<feature type="compositionally biased region" description="Polar residues" evidence="1">
    <location>
        <begin position="1"/>
        <end position="12"/>
    </location>
</feature>
<organism evidence="4 5">
    <name type="scientific">Perkinsus chesapeaki</name>
    <name type="common">Clam parasite</name>
    <name type="synonym">Perkinsus andrewsi</name>
    <dbReference type="NCBI Taxonomy" id="330153"/>
    <lineage>
        <taxon>Eukaryota</taxon>
        <taxon>Sar</taxon>
        <taxon>Alveolata</taxon>
        <taxon>Perkinsozoa</taxon>
        <taxon>Perkinsea</taxon>
        <taxon>Perkinsida</taxon>
        <taxon>Perkinsidae</taxon>
        <taxon>Perkinsus</taxon>
    </lineage>
</organism>
<dbReference type="OrthoDB" id="442863at2759"/>
<dbReference type="AlphaFoldDB" id="A0A7J6MES6"/>
<sequence>MVNKGSGVNLTQPLRPPTAGNNAVPPQMLGLKEYLSAREEEIYKVFGRRSAAGSVQFPVRSLRRRIRSTRPRGRLTARQIARLVDRKGEKGSSDPKKPLSRKAKRRKLAYWENKSVLCNHRWHAKRYYEGHQGEGFRMMNGIPMKVRDKGERAIYRLASRRCVILDRSFWPCIRVGCDTAEDLEDVLGNGLRTSPSITEGMFAPENHLRSAALLLGKDAEVISPIYCLREGDPATQALLWVHPSALERTVCELDGKACRLHELSPTEVSWFALRGPTANEVVSKTLGDRPPSSLGAVRSSKDCRLITTSQGCDVVVSSSAPEVFRRLVFGGASAIGLEDWERLNLGVPCFPMDYPESAVCRRRSAQLAKTALEGQTRRPRTLKGDSLALESPLFTDWSLLTDAEGLELPAVDRGGSLVTAANLVCVRLTSAGRGIPENLAHIYEMDGTDKGESALYQPKGAPGSIRKLVGFVTSGGFSYSLRRGAAIAFIKVCSPVPNRVWYRNITSRNYHIATVEKVHRWEGADSFLSGLNAVST</sequence>
<feature type="compositionally biased region" description="Basic and acidic residues" evidence="1">
    <location>
        <begin position="83"/>
        <end position="97"/>
    </location>
</feature>
<evidence type="ECO:0000259" key="3">
    <source>
        <dbReference type="Pfam" id="PF22770"/>
    </source>
</evidence>
<dbReference type="SUPFAM" id="SSF101790">
    <property type="entry name" value="Aminomethyltransferase beta-barrel domain"/>
    <property type="match status" value="1"/>
</dbReference>
<dbReference type="InterPro" id="IPR009723">
    <property type="entry name" value="Pop1_N"/>
</dbReference>
<reference evidence="4 5" key="1">
    <citation type="submission" date="2020-04" db="EMBL/GenBank/DDBJ databases">
        <title>Perkinsus chesapeaki whole genome sequence.</title>
        <authorList>
            <person name="Bogema D.R."/>
        </authorList>
    </citation>
    <scope>NUCLEOTIDE SEQUENCE [LARGE SCALE GENOMIC DNA]</scope>
    <source>
        <strain evidence="4">ATCC PRA-425</strain>
    </source>
</reference>
<dbReference type="InterPro" id="IPR027266">
    <property type="entry name" value="TrmE/GcvT-like"/>
</dbReference>
<gene>
    <name evidence="4" type="ORF">FOL47_002210</name>
</gene>
<dbReference type="Gene3D" id="3.30.1360.120">
    <property type="entry name" value="Probable tRNA modification gtpase trme, domain 1"/>
    <property type="match status" value="1"/>
</dbReference>
<dbReference type="EMBL" id="JAAPAO010000159">
    <property type="protein sequence ID" value="KAF4670092.1"/>
    <property type="molecule type" value="Genomic_DNA"/>
</dbReference>
<protein>
    <submittedName>
        <fullName evidence="4">Uncharacterized protein</fullName>
    </submittedName>
</protein>
<dbReference type="GO" id="GO:0000172">
    <property type="term" value="C:ribonuclease MRP complex"/>
    <property type="evidence" value="ECO:0007669"/>
    <property type="project" value="InterPro"/>
</dbReference>
<evidence type="ECO:0000256" key="1">
    <source>
        <dbReference type="SAM" id="MobiDB-lite"/>
    </source>
</evidence>
<dbReference type="Proteomes" id="UP000591131">
    <property type="component" value="Unassembled WGS sequence"/>
</dbReference>
<dbReference type="PANTHER" id="PTHR22731:SF3">
    <property type="entry name" value="RIBONUCLEASES P_MRP PROTEIN SUBUNIT POP1"/>
    <property type="match status" value="1"/>
</dbReference>
<evidence type="ECO:0000313" key="5">
    <source>
        <dbReference type="Proteomes" id="UP000591131"/>
    </source>
</evidence>
<feature type="domain" description="POP1 C-terminal" evidence="3">
    <location>
        <begin position="466"/>
        <end position="516"/>
    </location>
</feature>
<comment type="caution">
    <text evidence="4">The sequence shown here is derived from an EMBL/GenBank/DDBJ whole genome shotgun (WGS) entry which is preliminary data.</text>
</comment>
<dbReference type="InterPro" id="IPR055079">
    <property type="entry name" value="POP1_C"/>
</dbReference>
<evidence type="ECO:0000259" key="2">
    <source>
        <dbReference type="Pfam" id="PF06978"/>
    </source>
</evidence>
<dbReference type="GO" id="GO:0001682">
    <property type="term" value="P:tRNA 5'-leader removal"/>
    <property type="evidence" value="ECO:0007669"/>
    <property type="project" value="InterPro"/>
</dbReference>
<feature type="region of interest" description="Disordered" evidence="1">
    <location>
        <begin position="82"/>
        <end position="105"/>
    </location>
</feature>
<dbReference type="PANTHER" id="PTHR22731">
    <property type="entry name" value="RIBONUCLEASES P/MRP PROTEIN SUBUNIT POP1"/>
    <property type="match status" value="1"/>
</dbReference>
<feature type="domain" description="Pop1 N-terminal" evidence="2">
    <location>
        <begin position="82"/>
        <end position="175"/>
    </location>
</feature>
<dbReference type="InterPro" id="IPR029043">
    <property type="entry name" value="GcvT/YgfZ_C"/>
</dbReference>
<name>A0A7J6MES6_PERCH</name>
<feature type="region of interest" description="Disordered" evidence="1">
    <location>
        <begin position="1"/>
        <end position="25"/>
    </location>
</feature>
<dbReference type="Pfam" id="PF22770">
    <property type="entry name" value="POP1_C"/>
    <property type="match status" value="1"/>
</dbReference>